<dbReference type="Proteomes" id="UP000320948">
    <property type="component" value="Unassembled WGS sequence"/>
</dbReference>
<organism evidence="3 4">
    <name type="scientific">Blastochloris viridis</name>
    <name type="common">Rhodopseudomonas viridis</name>
    <dbReference type="NCBI Taxonomy" id="1079"/>
    <lineage>
        <taxon>Bacteria</taxon>
        <taxon>Pseudomonadati</taxon>
        <taxon>Pseudomonadota</taxon>
        <taxon>Alphaproteobacteria</taxon>
        <taxon>Hyphomicrobiales</taxon>
        <taxon>Blastochloridaceae</taxon>
        <taxon>Blastochloris</taxon>
    </lineage>
</organism>
<feature type="region of interest" description="Disordered" evidence="1">
    <location>
        <begin position="35"/>
        <end position="93"/>
    </location>
</feature>
<keyword evidence="2" id="KW-0472">Membrane</keyword>
<reference evidence="3 4" key="1">
    <citation type="journal article" date="2017" name="Nat. Commun.">
        <title>In situ click chemistry generation of cyclooxygenase-2 inhibitors.</title>
        <authorList>
            <person name="Bhardwaj A."/>
            <person name="Kaur J."/>
            <person name="Wuest M."/>
            <person name="Wuest F."/>
        </authorList>
    </citation>
    <scope>NUCLEOTIDE SEQUENCE [LARGE SCALE GENOMIC DNA]</scope>
    <source>
        <strain evidence="3">S2_018_000_R2_106</strain>
    </source>
</reference>
<dbReference type="AlphaFoldDB" id="A0A6N4RBL4"/>
<evidence type="ECO:0000313" key="4">
    <source>
        <dbReference type="Proteomes" id="UP000320948"/>
    </source>
</evidence>
<feature type="compositionally biased region" description="Basic and acidic residues" evidence="1">
    <location>
        <begin position="46"/>
        <end position="55"/>
    </location>
</feature>
<keyword evidence="2" id="KW-1133">Transmembrane helix</keyword>
<keyword evidence="2" id="KW-0812">Transmembrane</keyword>
<accession>A0A6N4RBL4</accession>
<proteinExistence type="predicted"/>
<feature type="compositionally biased region" description="Polar residues" evidence="1">
    <location>
        <begin position="35"/>
        <end position="45"/>
    </location>
</feature>
<feature type="transmembrane region" description="Helical" evidence="2">
    <location>
        <begin position="6"/>
        <end position="28"/>
    </location>
</feature>
<evidence type="ECO:0000256" key="2">
    <source>
        <dbReference type="SAM" id="Phobius"/>
    </source>
</evidence>
<sequence>MKQRTYNLKLGVFGAAALTIGGLMIALAPEAQTMRDSTNGMNRSTHSADKNDPRYHVAGSPTSTISSSVPVSRSDMPDAMLMREPASTGDTRR</sequence>
<feature type="compositionally biased region" description="Low complexity" evidence="1">
    <location>
        <begin position="60"/>
        <end position="74"/>
    </location>
</feature>
<dbReference type="EMBL" id="VAFM01000002">
    <property type="protein sequence ID" value="TKW60446.1"/>
    <property type="molecule type" value="Genomic_DNA"/>
</dbReference>
<evidence type="ECO:0000256" key="1">
    <source>
        <dbReference type="SAM" id="MobiDB-lite"/>
    </source>
</evidence>
<comment type="caution">
    <text evidence="3">The sequence shown here is derived from an EMBL/GenBank/DDBJ whole genome shotgun (WGS) entry which is preliminary data.</text>
</comment>
<gene>
    <name evidence="3" type="ORF">DI628_05930</name>
</gene>
<protein>
    <submittedName>
        <fullName evidence="3">Uncharacterized protein</fullName>
    </submittedName>
</protein>
<name>A0A6N4RBL4_BLAVI</name>
<evidence type="ECO:0000313" key="3">
    <source>
        <dbReference type="EMBL" id="TKW60446.1"/>
    </source>
</evidence>